<protein>
    <recommendedName>
        <fullName evidence="4">Gag-pol polyprotein</fullName>
    </recommendedName>
</protein>
<accession>A0AAF0U1T4</accession>
<sequence>MNTLRANARRMEGDNVNEEAPPQANKALINPPTMSDVEVRSTLLMLAQAMMVQANRDVGTHVNPNINFAASRLRDFSRMNPPEFLGSKVGEDPQEFVDEDYKILDAMGVTSVKKRS</sequence>
<reference evidence="2" key="1">
    <citation type="submission" date="2023-08" db="EMBL/GenBank/DDBJ databases">
        <title>A de novo genome assembly of Solanum verrucosum Schlechtendal, a Mexican diploid species geographically isolated from the other diploid A-genome species in potato relatives.</title>
        <authorList>
            <person name="Hosaka K."/>
        </authorList>
    </citation>
    <scope>NUCLEOTIDE SEQUENCE</scope>
    <source>
        <tissue evidence="2">Young leaves</tissue>
    </source>
</reference>
<organism evidence="2 3">
    <name type="scientific">Solanum verrucosum</name>
    <dbReference type="NCBI Taxonomy" id="315347"/>
    <lineage>
        <taxon>Eukaryota</taxon>
        <taxon>Viridiplantae</taxon>
        <taxon>Streptophyta</taxon>
        <taxon>Embryophyta</taxon>
        <taxon>Tracheophyta</taxon>
        <taxon>Spermatophyta</taxon>
        <taxon>Magnoliopsida</taxon>
        <taxon>eudicotyledons</taxon>
        <taxon>Gunneridae</taxon>
        <taxon>Pentapetalae</taxon>
        <taxon>asterids</taxon>
        <taxon>lamiids</taxon>
        <taxon>Solanales</taxon>
        <taxon>Solanaceae</taxon>
        <taxon>Solanoideae</taxon>
        <taxon>Solaneae</taxon>
        <taxon>Solanum</taxon>
    </lineage>
</organism>
<dbReference type="AlphaFoldDB" id="A0AAF0U1T4"/>
<evidence type="ECO:0008006" key="4">
    <source>
        <dbReference type="Google" id="ProtNLM"/>
    </source>
</evidence>
<name>A0AAF0U1T4_SOLVR</name>
<evidence type="ECO:0000313" key="2">
    <source>
        <dbReference type="EMBL" id="WMV37708.1"/>
    </source>
</evidence>
<keyword evidence="3" id="KW-1185">Reference proteome</keyword>
<evidence type="ECO:0000313" key="3">
    <source>
        <dbReference type="Proteomes" id="UP001234989"/>
    </source>
</evidence>
<dbReference type="Proteomes" id="UP001234989">
    <property type="component" value="Chromosome 7"/>
</dbReference>
<evidence type="ECO:0000256" key="1">
    <source>
        <dbReference type="SAM" id="MobiDB-lite"/>
    </source>
</evidence>
<proteinExistence type="predicted"/>
<dbReference type="EMBL" id="CP133618">
    <property type="protein sequence ID" value="WMV37708.1"/>
    <property type="molecule type" value="Genomic_DNA"/>
</dbReference>
<gene>
    <name evidence="2" type="ORF">MTR67_031093</name>
</gene>
<feature type="region of interest" description="Disordered" evidence="1">
    <location>
        <begin position="1"/>
        <end position="30"/>
    </location>
</feature>